<dbReference type="GeneID" id="102842117"/>
<dbReference type="AlphaFoldDB" id="A0A9B0WN93"/>
<gene>
    <name evidence="3" type="primary">TMEM252</name>
</gene>
<name>A0A9B0WN93_CHRAS</name>
<dbReference type="Pfam" id="PF15664">
    <property type="entry name" value="TMEM252"/>
    <property type="match status" value="1"/>
</dbReference>
<proteinExistence type="predicted"/>
<evidence type="ECO:0000313" key="3">
    <source>
        <dbReference type="RefSeq" id="XP_006863894.1"/>
    </source>
</evidence>
<protein>
    <submittedName>
        <fullName evidence="3">Transmembrane protein 252</fullName>
    </submittedName>
</protein>
<keyword evidence="1" id="KW-0472">Membrane</keyword>
<evidence type="ECO:0000313" key="2">
    <source>
        <dbReference type="Proteomes" id="UP000504623"/>
    </source>
</evidence>
<reference evidence="3" key="1">
    <citation type="submission" date="2025-08" db="UniProtKB">
        <authorList>
            <consortium name="RefSeq"/>
        </authorList>
    </citation>
    <scope>IDENTIFICATION</scope>
    <source>
        <tissue evidence="3">Spleen</tissue>
    </source>
</reference>
<feature type="transmembrane region" description="Helical" evidence="1">
    <location>
        <begin position="41"/>
        <end position="63"/>
    </location>
</feature>
<accession>A0A9B0WN93</accession>
<dbReference type="CTD" id="169693"/>
<dbReference type="PANTHER" id="PTHR35682">
    <property type="entry name" value="TRANSMEMBRANE PROTEIN 252"/>
    <property type="match status" value="1"/>
</dbReference>
<evidence type="ECO:0000256" key="1">
    <source>
        <dbReference type="SAM" id="Phobius"/>
    </source>
</evidence>
<dbReference type="RefSeq" id="XP_006863894.1">
    <property type="nucleotide sequence ID" value="XM_006863832.1"/>
</dbReference>
<dbReference type="PANTHER" id="PTHR35682:SF1">
    <property type="entry name" value="TRANSMEMBRANE PROTEIN 252"/>
    <property type="match status" value="1"/>
</dbReference>
<sequence length="179" mass="19301">MQDRSSLLLCALTLLTGFLVVCLGAFFISSGSVFSCRGNLIAAYLLLPLGFVILLSGIFWSTYRQACKSKRMFSHVVRQHLAQGSLATVDRPDFYPPAYEESPGAVKQTWEIPPPMYTELGLDVHAQPEAPPPYQEFLTAMAYAATCKTLQGSLGDAESSGGLGCCGDQLLTKDSVQGP</sequence>
<dbReference type="Proteomes" id="UP000504623">
    <property type="component" value="Unplaced"/>
</dbReference>
<feature type="transmembrane region" description="Helical" evidence="1">
    <location>
        <begin position="7"/>
        <end position="29"/>
    </location>
</feature>
<dbReference type="InterPro" id="IPR031363">
    <property type="entry name" value="TMEM252"/>
</dbReference>
<organism evidence="2 3">
    <name type="scientific">Chrysochloris asiatica</name>
    <name type="common">Cape golden mole</name>
    <dbReference type="NCBI Taxonomy" id="185453"/>
    <lineage>
        <taxon>Eukaryota</taxon>
        <taxon>Metazoa</taxon>
        <taxon>Chordata</taxon>
        <taxon>Craniata</taxon>
        <taxon>Vertebrata</taxon>
        <taxon>Euteleostomi</taxon>
        <taxon>Mammalia</taxon>
        <taxon>Eutheria</taxon>
        <taxon>Afrotheria</taxon>
        <taxon>Chrysochloridae</taxon>
        <taxon>Chrysochlorinae</taxon>
        <taxon>Chrysochloris</taxon>
    </lineage>
</organism>
<keyword evidence="2" id="KW-1185">Reference proteome</keyword>
<keyword evidence="1 3" id="KW-0812">Transmembrane</keyword>
<keyword evidence="1" id="KW-1133">Transmembrane helix</keyword>
<dbReference type="OrthoDB" id="9896070at2759"/>